<dbReference type="Proteomes" id="UP000499080">
    <property type="component" value="Unassembled WGS sequence"/>
</dbReference>
<sequence>MIDVNGLYANASVRKCHNTGWIQWRDYRTRKIPGHHGLTGRRSEMLQWHLQIGIGNVLQFQVLTDVYVTVKDRNWRMSTFTGECRHMPQTFTGDYQHSPTGETDIHRRISTFARYRPFTVTYTPHPKHLRGRYCVTTLFDWLTSYPNYNCSILKVFVSLEQIMIVATFLSLNSARQR</sequence>
<name>A0A4Y2AKQ8_ARAVE</name>
<comment type="caution">
    <text evidence="1">The sequence shown here is derived from an EMBL/GenBank/DDBJ whole genome shotgun (WGS) entry which is preliminary data.</text>
</comment>
<evidence type="ECO:0000313" key="1">
    <source>
        <dbReference type="EMBL" id="GBL80433.1"/>
    </source>
</evidence>
<evidence type="ECO:0000313" key="2">
    <source>
        <dbReference type="Proteomes" id="UP000499080"/>
    </source>
</evidence>
<accession>A0A4Y2AKQ8</accession>
<gene>
    <name evidence="1" type="ORF">AVEN_92329_1</name>
</gene>
<keyword evidence="2" id="KW-1185">Reference proteome</keyword>
<proteinExistence type="predicted"/>
<dbReference type="EMBL" id="BGPR01000021">
    <property type="protein sequence ID" value="GBL80433.1"/>
    <property type="molecule type" value="Genomic_DNA"/>
</dbReference>
<dbReference type="AlphaFoldDB" id="A0A4Y2AKQ8"/>
<reference evidence="1 2" key="1">
    <citation type="journal article" date="2019" name="Sci. Rep.">
        <title>Orb-weaving spider Araneus ventricosus genome elucidates the spidroin gene catalogue.</title>
        <authorList>
            <person name="Kono N."/>
            <person name="Nakamura H."/>
            <person name="Ohtoshi R."/>
            <person name="Moran D.A.P."/>
            <person name="Shinohara A."/>
            <person name="Yoshida Y."/>
            <person name="Fujiwara M."/>
            <person name="Mori M."/>
            <person name="Tomita M."/>
            <person name="Arakawa K."/>
        </authorList>
    </citation>
    <scope>NUCLEOTIDE SEQUENCE [LARGE SCALE GENOMIC DNA]</scope>
</reference>
<organism evidence="1 2">
    <name type="scientific">Araneus ventricosus</name>
    <name type="common">Orbweaver spider</name>
    <name type="synonym">Epeira ventricosa</name>
    <dbReference type="NCBI Taxonomy" id="182803"/>
    <lineage>
        <taxon>Eukaryota</taxon>
        <taxon>Metazoa</taxon>
        <taxon>Ecdysozoa</taxon>
        <taxon>Arthropoda</taxon>
        <taxon>Chelicerata</taxon>
        <taxon>Arachnida</taxon>
        <taxon>Araneae</taxon>
        <taxon>Araneomorphae</taxon>
        <taxon>Entelegynae</taxon>
        <taxon>Araneoidea</taxon>
        <taxon>Araneidae</taxon>
        <taxon>Araneus</taxon>
    </lineage>
</organism>
<protein>
    <submittedName>
        <fullName evidence="1">Uncharacterized protein</fullName>
    </submittedName>
</protein>